<keyword evidence="3" id="KW-1185">Reference proteome</keyword>
<dbReference type="RefSeq" id="WP_149521104.1">
    <property type="nucleotide sequence ID" value="NZ_VTOU01000001.1"/>
</dbReference>
<organism evidence="2 3">
    <name type="scientific">Sphingomonas montanisoli</name>
    <dbReference type="NCBI Taxonomy" id="2606412"/>
    <lineage>
        <taxon>Bacteria</taxon>
        <taxon>Pseudomonadati</taxon>
        <taxon>Pseudomonadota</taxon>
        <taxon>Alphaproteobacteria</taxon>
        <taxon>Sphingomonadales</taxon>
        <taxon>Sphingomonadaceae</taxon>
        <taxon>Sphingomonas</taxon>
    </lineage>
</organism>
<reference evidence="2 3" key="1">
    <citation type="submission" date="2019-08" db="EMBL/GenBank/DDBJ databases">
        <authorList>
            <person name="Wang G."/>
            <person name="Xu Z."/>
        </authorList>
    </citation>
    <scope>NUCLEOTIDE SEQUENCE [LARGE SCALE GENOMIC DNA]</scope>
    <source>
        <strain evidence="2 3">ZX</strain>
    </source>
</reference>
<evidence type="ECO:0000313" key="2">
    <source>
        <dbReference type="EMBL" id="TZG29446.1"/>
    </source>
</evidence>
<sequence>MNRRATIVVLMFALLAPASAGADETPKGAIVAKPSSAKVFPYEAGIVDLLVTGAAARSLYDALPGQGQEQACGAIGLHKGDGKMSCAKTGDDYACHIWLDVKAQALALPETDDC</sequence>
<gene>
    <name evidence="2" type="ORF">FYJ91_04800</name>
</gene>
<keyword evidence="1" id="KW-0732">Signal</keyword>
<feature type="signal peptide" evidence="1">
    <location>
        <begin position="1"/>
        <end position="22"/>
    </location>
</feature>
<dbReference type="Proteomes" id="UP000322077">
    <property type="component" value="Unassembled WGS sequence"/>
</dbReference>
<dbReference type="EMBL" id="VTOU01000001">
    <property type="protein sequence ID" value="TZG29446.1"/>
    <property type="molecule type" value="Genomic_DNA"/>
</dbReference>
<dbReference type="AlphaFoldDB" id="A0A5D9CDL6"/>
<name>A0A5D9CDL6_9SPHN</name>
<evidence type="ECO:0000256" key="1">
    <source>
        <dbReference type="SAM" id="SignalP"/>
    </source>
</evidence>
<evidence type="ECO:0000313" key="3">
    <source>
        <dbReference type="Proteomes" id="UP000322077"/>
    </source>
</evidence>
<feature type="chain" id="PRO_5022884201" evidence="1">
    <location>
        <begin position="23"/>
        <end position="114"/>
    </location>
</feature>
<accession>A0A5D9CDL6</accession>
<protein>
    <submittedName>
        <fullName evidence="2">Uncharacterized protein</fullName>
    </submittedName>
</protein>
<comment type="caution">
    <text evidence="2">The sequence shown here is derived from an EMBL/GenBank/DDBJ whole genome shotgun (WGS) entry which is preliminary data.</text>
</comment>
<proteinExistence type="predicted"/>